<feature type="transmembrane region" description="Helical" evidence="1">
    <location>
        <begin position="12"/>
        <end position="34"/>
    </location>
</feature>
<reference evidence="2" key="1">
    <citation type="submission" date="2018-05" db="EMBL/GenBank/DDBJ databases">
        <authorList>
            <person name="Lanie J.A."/>
            <person name="Ng W.-L."/>
            <person name="Kazmierczak K.M."/>
            <person name="Andrzejewski T.M."/>
            <person name="Davidsen T.M."/>
            <person name="Wayne K.J."/>
            <person name="Tettelin H."/>
            <person name="Glass J.I."/>
            <person name="Rusch D."/>
            <person name="Podicherti R."/>
            <person name="Tsui H.-C.T."/>
            <person name="Winkler M.E."/>
        </authorList>
    </citation>
    <scope>NUCLEOTIDE SEQUENCE</scope>
</reference>
<dbReference type="AlphaFoldDB" id="A0A381ULZ7"/>
<accession>A0A381ULZ7</accession>
<sequence length="196" mass="22185">MKRRMNWSSGLTLMELSAVLIVVGIIAFGLTVGFRGVMHHYAQDKVKQDIRHYGNTLMREITIQMNQAEKIERDTFNGYARIKIYQDKYSSIPDVTITGTMDEGILFDGVPALEGNLALPINGPFRDKGRREITLEEFTVTKSSDPRPSLGKFNSAYLNIELVLELTTNTFTDGHSVDEEIVFNRTVFLSRAYLLS</sequence>
<evidence type="ECO:0000256" key="1">
    <source>
        <dbReference type="SAM" id="Phobius"/>
    </source>
</evidence>
<proteinExistence type="predicted"/>
<gene>
    <name evidence="2" type="ORF">METZ01_LOCUS82003</name>
</gene>
<evidence type="ECO:0008006" key="3">
    <source>
        <dbReference type="Google" id="ProtNLM"/>
    </source>
</evidence>
<keyword evidence="1" id="KW-0812">Transmembrane</keyword>
<dbReference type="EMBL" id="UINC01006705">
    <property type="protein sequence ID" value="SVA29149.1"/>
    <property type="molecule type" value="Genomic_DNA"/>
</dbReference>
<evidence type="ECO:0000313" key="2">
    <source>
        <dbReference type="EMBL" id="SVA29149.1"/>
    </source>
</evidence>
<name>A0A381ULZ7_9ZZZZ</name>
<keyword evidence="1" id="KW-0472">Membrane</keyword>
<keyword evidence="1" id="KW-1133">Transmembrane helix</keyword>
<protein>
    <recommendedName>
        <fullName evidence="3">Prepilin-type N-terminal cleavage/methylation domain-containing protein</fullName>
    </recommendedName>
</protein>
<organism evidence="2">
    <name type="scientific">marine metagenome</name>
    <dbReference type="NCBI Taxonomy" id="408172"/>
    <lineage>
        <taxon>unclassified sequences</taxon>
        <taxon>metagenomes</taxon>
        <taxon>ecological metagenomes</taxon>
    </lineage>
</organism>